<keyword evidence="7" id="KW-0802">TPR repeat</keyword>
<dbReference type="PANTHER" id="PTHR37316:SF3">
    <property type="entry name" value="TEICHOIC ACID GLYCEROL-PHOSPHATE TRANSFERASE"/>
    <property type="match status" value="1"/>
</dbReference>
<evidence type="ECO:0000313" key="8">
    <source>
        <dbReference type="EMBL" id="KYH13589.1"/>
    </source>
</evidence>
<dbReference type="Gene3D" id="1.25.40.10">
    <property type="entry name" value="Tetratricopeptide repeat domain"/>
    <property type="match status" value="3"/>
</dbReference>
<name>A0A151A2H7_9STAP</name>
<dbReference type="InterPro" id="IPR051612">
    <property type="entry name" value="Teichoic_Acid_Biosynth"/>
</dbReference>
<accession>A0A151A2H7</accession>
<dbReference type="InterPro" id="IPR043149">
    <property type="entry name" value="TagF_N"/>
</dbReference>
<evidence type="ECO:0000256" key="2">
    <source>
        <dbReference type="ARBA" id="ARBA00010488"/>
    </source>
</evidence>
<evidence type="ECO:0000256" key="7">
    <source>
        <dbReference type="PROSITE-ProRule" id="PRU00339"/>
    </source>
</evidence>
<reference evidence="8 9" key="1">
    <citation type="submission" date="2016-02" db="EMBL/GenBank/DDBJ databases">
        <title>Draft genome sequence of hydrocarbon degrading Staphylococcus saprophyticus Strain CNV2, isolated from crude-oil contaminated soil from Noonmati Oil Refinery, Guwahati, Assam, India.</title>
        <authorList>
            <person name="Mukherjee A."/>
            <person name="Chettri B."/>
            <person name="Langpoklakpam J."/>
            <person name="Singh A.K."/>
            <person name="Chattopadhyay D.J."/>
        </authorList>
    </citation>
    <scope>NUCLEOTIDE SEQUENCE [LARGE SCALE GENOMIC DNA]</scope>
    <source>
        <strain evidence="8 9">CNV2</strain>
    </source>
</reference>
<dbReference type="Proteomes" id="UP000075418">
    <property type="component" value="Unassembled WGS sequence"/>
</dbReference>
<dbReference type="InterPro" id="IPR043148">
    <property type="entry name" value="TagF_C"/>
</dbReference>
<dbReference type="InterPro" id="IPR019734">
    <property type="entry name" value="TPR_rpt"/>
</dbReference>
<dbReference type="SMART" id="SM00028">
    <property type="entry name" value="TPR"/>
    <property type="match status" value="11"/>
</dbReference>
<gene>
    <name evidence="8" type="ORF">A0131_02035</name>
</gene>
<feature type="repeat" description="TPR" evidence="7">
    <location>
        <begin position="332"/>
        <end position="365"/>
    </location>
</feature>
<evidence type="ECO:0000256" key="1">
    <source>
        <dbReference type="ARBA" id="ARBA00004202"/>
    </source>
</evidence>
<keyword evidence="4" id="KW-0808">Transferase</keyword>
<organism evidence="8 9">
    <name type="scientific">Staphylococcus kloosii</name>
    <dbReference type="NCBI Taxonomy" id="29384"/>
    <lineage>
        <taxon>Bacteria</taxon>
        <taxon>Bacillati</taxon>
        <taxon>Bacillota</taxon>
        <taxon>Bacilli</taxon>
        <taxon>Bacillales</taxon>
        <taxon>Staphylococcaceae</taxon>
        <taxon>Staphylococcus</taxon>
    </lineage>
</organism>
<evidence type="ECO:0000313" key="9">
    <source>
        <dbReference type="Proteomes" id="UP000075418"/>
    </source>
</evidence>
<dbReference type="PANTHER" id="PTHR37316">
    <property type="entry name" value="TEICHOIC ACID GLYCEROL-PHOSPHATE PRIMASE"/>
    <property type="match status" value="1"/>
</dbReference>
<dbReference type="SUPFAM" id="SSF53756">
    <property type="entry name" value="UDP-Glycosyltransferase/glycogen phosphorylase"/>
    <property type="match status" value="1"/>
</dbReference>
<dbReference type="Pfam" id="PF13181">
    <property type="entry name" value="TPR_8"/>
    <property type="match status" value="1"/>
</dbReference>
<sequence length="974" mass="112830">MQVPIKTNLKKVKNIMKLPGAYYSYQTHKGTTNDAIKYDSLKNLYPLLKKQAGYYAELSQLAFNQQKWKEALHYINKAIDHETKEQQHLFYKHKAFIFEQLNNKDQFIKWLEEYLKFHPQDSQSLLKLAQTHLKLHNTKTAVSYLSQYLTQHPNDYDLNLEIAHYYLKLKQYNEAIQHANHYLKRFTANSEALLLIIDAYKKNKQYNKAVPYIKTYLASHPTDVVKSYQLAVHLEQQNDYQEAVEYYKHTIHNNVDQYSSRELANINYELGLIQLKLNDTNAANHHFNEAVYLSDNDKAHIWGVGVIHEQHKHWQLAIDAFIKQLDLLPDDANLIYEIGLLYRKLKQPQNAIHYFEQALQRDKVLSPWHYNLAVSYEDIGDFKNAEKWFESAIERQQTHRPGNYRKLARIYNKLGKYDQALAAYNEAELFSMPSNMGKATYDKNIKKLSIRYGISYNHYNVDDKMVFYESLSGARVMCNPAGVFDYVLDHKDFEDFTHVWVVNNFNNIPKMLRNKDNIIFVKRNSDAYFKYISTAKYLICNSTFSDFITRKPEQKYLQTTHGVFYKTVGRDSAGTQLGVAGSTRNLLQATHILSPNDFMVGKQKSAYSIEGIYAGEMAKAGYPRIDVTLNASAELQEYMKNHINNLDKTKKIVLYAPTWRGENKKGNSFDTDKLVHDLSQLAKLDANILFRGHTITQGLLKNIKLPENIILPPNDIATNELLNITDVIISDYSSVFFDFIPTERPIVHYIYDIDDYVASRGLNLSTDELPGFIAKNTEQLVKAVQRGLDDPTPSSQYLAAKDKFCPLDHGHSGEAVAKWFFYGDTSQVEVIKESNYQQHDLYLGGTFSDSTVLPQFVNDVNNNIANHHSVSVMLKKQVAEDTEKFKYMQQLDESVNFLAHAGPMPMTLKEMMAITDLSKDEVYHNVSMKQARQTAYEREARRLFGDSTFDYVENLEQTSPYWQGITEIMTNRNK</sequence>
<dbReference type="EMBL" id="LUGM01000002">
    <property type="protein sequence ID" value="KYH13589.1"/>
    <property type="molecule type" value="Genomic_DNA"/>
</dbReference>
<keyword evidence="6" id="KW-0472">Membrane</keyword>
<keyword evidence="5" id="KW-0777">Teichoic acid biosynthesis</keyword>
<comment type="similarity">
    <text evidence="2">Belongs to the CDP-glycerol glycerophosphotransferase family.</text>
</comment>
<evidence type="ECO:0000256" key="6">
    <source>
        <dbReference type="ARBA" id="ARBA00023136"/>
    </source>
</evidence>
<dbReference type="GO" id="GO:0019350">
    <property type="term" value="P:teichoic acid biosynthetic process"/>
    <property type="evidence" value="ECO:0007669"/>
    <property type="project" value="UniProtKB-KW"/>
</dbReference>
<feature type="repeat" description="TPR" evidence="7">
    <location>
        <begin position="264"/>
        <end position="297"/>
    </location>
</feature>
<protein>
    <submittedName>
        <fullName evidence="8">Uncharacterized protein</fullName>
    </submittedName>
</protein>
<dbReference type="Pfam" id="PF13424">
    <property type="entry name" value="TPR_12"/>
    <property type="match status" value="1"/>
</dbReference>
<dbReference type="GO" id="GO:0047355">
    <property type="term" value="F:CDP-glycerol glycerophosphotransferase activity"/>
    <property type="evidence" value="ECO:0007669"/>
    <property type="project" value="InterPro"/>
</dbReference>
<dbReference type="Pfam" id="PF04464">
    <property type="entry name" value="Glyphos_transf"/>
    <property type="match status" value="1"/>
</dbReference>
<evidence type="ECO:0000256" key="5">
    <source>
        <dbReference type="ARBA" id="ARBA00022944"/>
    </source>
</evidence>
<dbReference type="Pfam" id="PF14559">
    <property type="entry name" value="TPR_19"/>
    <property type="match status" value="1"/>
</dbReference>
<dbReference type="InterPro" id="IPR007554">
    <property type="entry name" value="Glycerophosphate_synth"/>
</dbReference>
<comment type="caution">
    <text evidence="8">The sequence shown here is derived from an EMBL/GenBank/DDBJ whole genome shotgun (WGS) entry which is preliminary data.</text>
</comment>
<dbReference type="InterPro" id="IPR011990">
    <property type="entry name" value="TPR-like_helical_dom_sf"/>
</dbReference>
<dbReference type="PROSITE" id="PS50005">
    <property type="entry name" value="TPR"/>
    <property type="match status" value="2"/>
</dbReference>
<evidence type="ECO:0000256" key="4">
    <source>
        <dbReference type="ARBA" id="ARBA00022679"/>
    </source>
</evidence>
<dbReference type="GO" id="GO:0005886">
    <property type="term" value="C:plasma membrane"/>
    <property type="evidence" value="ECO:0007669"/>
    <property type="project" value="UniProtKB-SubCell"/>
</dbReference>
<evidence type="ECO:0000256" key="3">
    <source>
        <dbReference type="ARBA" id="ARBA00022475"/>
    </source>
</evidence>
<dbReference type="SUPFAM" id="SSF48452">
    <property type="entry name" value="TPR-like"/>
    <property type="match status" value="1"/>
</dbReference>
<dbReference type="Pfam" id="PF13432">
    <property type="entry name" value="TPR_16"/>
    <property type="match status" value="1"/>
</dbReference>
<dbReference type="Gene3D" id="3.40.50.12580">
    <property type="match status" value="1"/>
</dbReference>
<comment type="subcellular location">
    <subcellularLocation>
        <location evidence="1">Cell membrane</location>
        <topology evidence="1">Peripheral membrane protein</topology>
    </subcellularLocation>
</comment>
<proteinExistence type="inferred from homology"/>
<keyword evidence="3" id="KW-1003">Cell membrane</keyword>
<dbReference type="Gene3D" id="3.40.50.11820">
    <property type="match status" value="1"/>
</dbReference>
<dbReference type="AlphaFoldDB" id="A0A151A2H7"/>